<feature type="region of interest" description="Disordered" evidence="1">
    <location>
        <begin position="23"/>
        <end position="44"/>
    </location>
</feature>
<organism evidence="2">
    <name type="scientific">Anguilla anguilla</name>
    <name type="common">European freshwater eel</name>
    <name type="synonym">Muraena anguilla</name>
    <dbReference type="NCBI Taxonomy" id="7936"/>
    <lineage>
        <taxon>Eukaryota</taxon>
        <taxon>Metazoa</taxon>
        <taxon>Chordata</taxon>
        <taxon>Craniata</taxon>
        <taxon>Vertebrata</taxon>
        <taxon>Euteleostomi</taxon>
        <taxon>Actinopterygii</taxon>
        <taxon>Neopterygii</taxon>
        <taxon>Teleostei</taxon>
        <taxon>Anguilliformes</taxon>
        <taxon>Anguillidae</taxon>
        <taxon>Anguilla</taxon>
    </lineage>
</organism>
<feature type="compositionally biased region" description="Polar residues" evidence="1">
    <location>
        <begin position="30"/>
        <end position="39"/>
    </location>
</feature>
<evidence type="ECO:0000313" key="2">
    <source>
        <dbReference type="EMBL" id="JAI04512.1"/>
    </source>
</evidence>
<accession>A0A0E9XQ02</accession>
<dbReference type="AlphaFoldDB" id="A0A0E9XQ02"/>
<protein>
    <submittedName>
        <fullName evidence="2">Uncharacterized protein</fullName>
    </submittedName>
</protein>
<name>A0A0E9XQ02_ANGAN</name>
<sequence length="56" mass="5989">MTRCSMKSDSFSRRCHSQLCATQGLPAAPGNSTNTNRPPENTPLCQHCSAAETVHG</sequence>
<evidence type="ECO:0000256" key="1">
    <source>
        <dbReference type="SAM" id="MobiDB-lite"/>
    </source>
</evidence>
<reference evidence="2" key="1">
    <citation type="submission" date="2014-11" db="EMBL/GenBank/DDBJ databases">
        <authorList>
            <person name="Amaro Gonzalez C."/>
        </authorList>
    </citation>
    <scope>NUCLEOTIDE SEQUENCE</scope>
</reference>
<reference evidence="2" key="2">
    <citation type="journal article" date="2015" name="Fish Shellfish Immunol.">
        <title>Early steps in the European eel (Anguilla anguilla)-Vibrio vulnificus interaction in the gills: Role of the RtxA13 toxin.</title>
        <authorList>
            <person name="Callol A."/>
            <person name="Pajuelo D."/>
            <person name="Ebbesson L."/>
            <person name="Teles M."/>
            <person name="MacKenzie S."/>
            <person name="Amaro C."/>
        </authorList>
    </citation>
    <scope>NUCLEOTIDE SEQUENCE</scope>
</reference>
<dbReference type="EMBL" id="GBXM01004066">
    <property type="protein sequence ID" value="JAI04512.1"/>
    <property type="molecule type" value="Transcribed_RNA"/>
</dbReference>
<proteinExistence type="predicted"/>